<sequence>MGIRRKWLGLAVTSVGLSLATGCMSPPPEAEARLASLQAEEEQMDTVLDNVEERLLGNQAMLQTWEELGRRHQQVSELHCATANAHLAGLMKHYEKMEEKGRMLKRRRGSVAAVDPVLTSGKAPRISNN</sequence>
<reference evidence="2 3" key="1">
    <citation type="submission" date="2021-02" db="EMBL/GenBank/DDBJ databases">
        <title>De Novo genome assembly of isolated myxobacteria.</title>
        <authorList>
            <person name="Stevens D.C."/>
        </authorList>
    </citation>
    <scope>NUCLEOTIDE SEQUENCE [LARGE SCALE GENOMIC DNA]</scope>
    <source>
        <strain evidence="3">SCPEA02</strain>
    </source>
</reference>
<proteinExistence type="predicted"/>
<evidence type="ECO:0000313" key="2">
    <source>
        <dbReference type="EMBL" id="QSQ20987.1"/>
    </source>
</evidence>
<feature type="region of interest" description="Disordered" evidence="1">
    <location>
        <begin position="101"/>
        <end position="129"/>
    </location>
</feature>
<name>A0ABX7NQ73_9BACT</name>
<dbReference type="EMBL" id="CP071090">
    <property type="protein sequence ID" value="QSQ20987.1"/>
    <property type="molecule type" value="Genomic_DNA"/>
</dbReference>
<protein>
    <recommendedName>
        <fullName evidence="4">Lipoprotein</fullName>
    </recommendedName>
</protein>
<accession>A0ABX7NQ73</accession>
<keyword evidence="3" id="KW-1185">Reference proteome</keyword>
<dbReference type="PROSITE" id="PS51318">
    <property type="entry name" value="TAT"/>
    <property type="match status" value="1"/>
</dbReference>
<dbReference type="InterPro" id="IPR006311">
    <property type="entry name" value="TAT_signal"/>
</dbReference>
<dbReference type="PROSITE" id="PS51257">
    <property type="entry name" value="PROKAR_LIPOPROTEIN"/>
    <property type="match status" value="1"/>
</dbReference>
<organism evidence="2 3">
    <name type="scientific">Pyxidicoccus parkwayensis</name>
    <dbReference type="NCBI Taxonomy" id="2813578"/>
    <lineage>
        <taxon>Bacteria</taxon>
        <taxon>Pseudomonadati</taxon>
        <taxon>Myxococcota</taxon>
        <taxon>Myxococcia</taxon>
        <taxon>Myxococcales</taxon>
        <taxon>Cystobacterineae</taxon>
        <taxon>Myxococcaceae</taxon>
        <taxon>Pyxidicoccus</taxon>
    </lineage>
</organism>
<dbReference type="Proteomes" id="UP000662747">
    <property type="component" value="Chromosome"/>
</dbReference>
<gene>
    <name evidence="2" type="ORF">JY651_38155</name>
</gene>
<evidence type="ECO:0008006" key="4">
    <source>
        <dbReference type="Google" id="ProtNLM"/>
    </source>
</evidence>
<evidence type="ECO:0000313" key="3">
    <source>
        <dbReference type="Proteomes" id="UP000662747"/>
    </source>
</evidence>
<evidence type="ECO:0000256" key="1">
    <source>
        <dbReference type="SAM" id="MobiDB-lite"/>
    </source>
</evidence>